<dbReference type="EnsemblPlants" id="Kaladp1129s0011.1.v1.1">
    <property type="protein sequence ID" value="Kaladp1129s0011.1.v1.1.CDS.1"/>
    <property type="gene ID" value="Kaladp1129s0011.v1.1"/>
</dbReference>
<keyword evidence="2" id="KW-1185">Reference proteome</keyword>
<dbReference type="Proteomes" id="UP000594263">
    <property type="component" value="Unplaced"/>
</dbReference>
<accession>A0A7N0VLC2</accession>
<sequence length="103" mass="12091">MVIHVISALPVPKGVLRRIEKRFAAFIWDAGGDKRRHWISFDKMCRPYGCGGLNLCRLQDMKKSMQAKLAWKRLQRDSVWAEFISRKYRANGARRKSGLWKEL</sequence>
<reference evidence="1" key="1">
    <citation type="submission" date="2021-01" db="UniProtKB">
        <authorList>
            <consortium name="EnsemblPlants"/>
        </authorList>
    </citation>
    <scope>IDENTIFICATION</scope>
</reference>
<evidence type="ECO:0000313" key="1">
    <source>
        <dbReference type="EnsemblPlants" id="Kaladp1129s0011.1.v1.1.CDS.1"/>
    </source>
</evidence>
<organism evidence="1 2">
    <name type="scientific">Kalanchoe fedtschenkoi</name>
    <name type="common">Lavender scallops</name>
    <name type="synonym">South American air plant</name>
    <dbReference type="NCBI Taxonomy" id="63787"/>
    <lineage>
        <taxon>Eukaryota</taxon>
        <taxon>Viridiplantae</taxon>
        <taxon>Streptophyta</taxon>
        <taxon>Embryophyta</taxon>
        <taxon>Tracheophyta</taxon>
        <taxon>Spermatophyta</taxon>
        <taxon>Magnoliopsida</taxon>
        <taxon>eudicotyledons</taxon>
        <taxon>Gunneridae</taxon>
        <taxon>Pentapetalae</taxon>
        <taxon>Saxifragales</taxon>
        <taxon>Crassulaceae</taxon>
        <taxon>Kalanchoe</taxon>
    </lineage>
</organism>
<protein>
    <submittedName>
        <fullName evidence="1">Uncharacterized protein</fullName>
    </submittedName>
</protein>
<proteinExistence type="predicted"/>
<dbReference type="AlphaFoldDB" id="A0A7N0VLC2"/>
<evidence type="ECO:0000313" key="2">
    <source>
        <dbReference type="Proteomes" id="UP000594263"/>
    </source>
</evidence>
<dbReference type="Gramene" id="Kaladp1129s0011.1.v1.1">
    <property type="protein sequence ID" value="Kaladp1129s0011.1.v1.1.CDS.1"/>
    <property type="gene ID" value="Kaladp1129s0011.v1.1"/>
</dbReference>
<name>A0A7N0VLC2_KALFE</name>